<comment type="caution">
    <text evidence="6">The sequence shown here is derived from an EMBL/GenBank/DDBJ whole genome shotgun (WGS) entry which is preliminary data.</text>
</comment>
<feature type="transmembrane region" description="Helical" evidence="5">
    <location>
        <begin position="237"/>
        <end position="261"/>
    </location>
</feature>
<evidence type="ECO:0000256" key="2">
    <source>
        <dbReference type="ARBA" id="ARBA00022692"/>
    </source>
</evidence>
<keyword evidence="5" id="KW-1133">Transmembrane helix</keyword>
<proteinExistence type="predicted"/>
<dbReference type="Proteomes" id="UP000596742">
    <property type="component" value="Unassembled WGS sequence"/>
</dbReference>
<comment type="subcellular location">
    <subcellularLocation>
        <location evidence="1">Membrane</location>
        <topology evidence="1">Multi-pass membrane protein</topology>
    </subcellularLocation>
</comment>
<evidence type="ECO:0000256" key="5">
    <source>
        <dbReference type="SAM" id="Phobius"/>
    </source>
</evidence>
<dbReference type="GO" id="GO:0004100">
    <property type="term" value="F:chitin synthase activity"/>
    <property type="evidence" value="ECO:0007669"/>
    <property type="project" value="InterPro"/>
</dbReference>
<dbReference type="GO" id="GO:0071944">
    <property type="term" value="C:cell periphery"/>
    <property type="evidence" value="ECO:0007669"/>
    <property type="project" value="TreeGrafter"/>
</dbReference>
<feature type="compositionally biased region" description="Polar residues" evidence="4">
    <location>
        <begin position="453"/>
        <end position="466"/>
    </location>
</feature>
<feature type="transmembrane region" description="Helical" evidence="5">
    <location>
        <begin position="198"/>
        <end position="217"/>
    </location>
</feature>
<dbReference type="EMBL" id="UYJE01002487">
    <property type="protein sequence ID" value="VDI11123.1"/>
    <property type="molecule type" value="Genomic_DNA"/>
</dbReference>
<evidence type="ECO:0000256" key="4">
    <source>
        <dbReference type="SAM" id="MobiDB-lite"/>
    </source>
</evidence>
<keyword evidence="3 5" id="KW-0472">Membrane</keyword>
<dbReference type="InterPro" id="IPR004835">
    <property type="entry name" value="Chitin_synth"/>
</dbReference>
<name>A0A8B6CX43_MYTGA</name>
<dbReference type="GO" id="GO:0006031">
    <property type="term" value="P:chitin biosynthetic process"/>
    <property type="evidence" value="ECO:0007669"/>
    <property type="project" value="TreeGrafter"/>
</dbReference>
<sequence length="466" mass="53098">MPGLLYFVAIPSMSMLMFLFSIGNLHNVSWGTRETKKKTESDSDKKTHIPEKEETGYFCSLGNFVSCIFCPTNKYTKEDFLYTNIINEVNVLVNKNGNQEGEDTNEKDKEVVDEVAEDSNVCTDIHDERKTLDETKEEKNKDEDRHHYIDKTVAKISKEERKFWKSKIKRYLKPLQTNKEKKTKEQEELIELRNKVSLFVYLLNAILVTVMFGLTQVNTFKDSLSISIICDNNPVSIVPIALLFAVVFGFLLLIQFLCMLYHRFSTLIHISASTDMTESSEIKEAKLRRNMVELLVSPEASAPSKREPTCDKAKSIPEGNRQVLTEKIVPLKDLDAVVGANAEHLKGALFKKYEKQLVEQVLGRWTKNAKYVNDDKPGMLQLVQEATKQKLIGHKKNKDSIDVMTEIPATKRTNRNRVKPVDSPEQKRKLSTSSISSQKEGNVRKENDDDSLSESYNGPATNDSNV</sequence>
<reference evidence="6" key="1">
    <citation type="submission" date="2018-11" db="EMBL/GenBank/DDBJ databases">
        <authorList>
            <person name="Alioto T."/>
            <person name="Alioto T."/>
        </authorList>
    </citation>
    <scope>NUCLEOTIDE SEQUENCE</scope>
</reference>
<feature type="compositionally biased region" description="Basic and acidic residues" evidence="4">
    <location>
        <begin position="419"/>
        <end position="428"/>
    </location>
</feature>
<dbReference type="PANTHER" id="PTHR22914:SF42">
    <property type="entry name" value="CHITIN SYNTHASE"/>
    <property type="match status" value="1"/>
</dbReference>
<organism evidence="6 7">
    <name type="scientific">Mytilus galloprovincialis</name>
    <name type="common">Mediterranean mussel</name>
    <dbReference type="NCBI Taxonomy" id="29158"/>
    <lineage>
        <taxon>Eukaryota</taxon>
        <taxon>Metazoa</taxon>
        <taxon>Spiralia</taxon>
        <taxon>Lophotrochozoa</taxon>
        <taxon>Mollusca</taxon>
        <taxon>Bivalvia</taxon>
        <taxon>Autobranchia</taxon>
        <taxon>Pteriomorphia</taxon>
        <taxon>Mytilida</taxon>
        <taxon>Mytiloidea</taxon>
        <taxon>Mytilidae</taxon>
        <taxon>Mytilinae</taxon>
        <taxon>Mytilus</taxon>
    </lineage>
</organism>
<feature type="compositionally biased region" description="Polar residues" evidence="4">
    <location>
        <begin position="431"/>
        <end position="440"/>
    </location>
</feature>
<evidence type="ECO:0000313" key="7">
    <source>
        <dbReference type="Proteomes" id="UP000596742"/>
    </source>
</evidence>
<accession>A0A8B6CX43</accession>
<dbReference type="PANTHER" id="PTHR22914">
    <property type="entry name" value="CHITIN SYNTHASE"/>
    <property type="match status" value="1"/>
</dbReference>
<feature type="region of interest" description="Disordered" evidence="4">
    <location>
        <begin position="402"/>
        <end position="466"/>
    </location>
</feature>
<dbReference type="GO" id="GO:0016020">
    <property type="term" value="C:membrane"/>
    <property type="evidence" value="ECO:0007669"/>
    <property type="project" value="UniProtKB-SubCell"/>
</dbReference>
<feature type="transmembrane region" description="Helical" evidence="5">
    <location>
        <begin position="6"/>
        <end position="28"/>
    </location>
</feature>
<dbReference type="AlphaFoldDB" id="A0A8B6CX43"/>
<gene>
    <name evidence="6" type="ORF">MGAL_10B069598</name>
</gene>
<evidence type="ECO:0000256" key="3">
    <source>
        <dbReference type="ARBA" id="ARBA00023136"/>
    </source>
</evidence>
<dbReference type="OrthoDB" id="10373464at2759"/>
<keyword evidence="7" id="KW-1185">Reference proteome</keyword>
<evidence type="ECO:0000256" key="1">
    <source>
        <dbReference type="ARBA" id="ARBA00004141"/>
    </source>
</evidence>
<evidence type="ECO:0000313" key="6">
    <source>
        <dbReference type="EMBL" id="VDI11123.1"/>
    </source>
</evidence>
<protein>
    <submittedName>
        <fullName evidence="6">Uncharacterized protein</fullName>
    </submittedName>
</protein>
<keyword evidence="2 5" id="KW-0812">Transmembrane</keyword>